<dbReference type="EMBL" id="SSTD01012495">
    <property type="protein sequence ID" value="TYK08695.1"/>
    <property type="molecule type" value="Genomic_DNA"/>
</dbReference>
<dbReference type="Proteomes" id="UP000321393">
    <property type="component" value="Unassembled WGS sequence"/>
</dbReference>
<evidence type="ECO:0000313" key="3">
    <source>
        <dbReference type="Proteomes" id="UP000321393"/>
    </source>
</evidence>
<dbReference type="OrthoDB" id="1729438at2759"/>
<protein>
    <submittedName>
        <fullName evidence="1">Retrotransposon gag protein</fullName>
    </submittedName>
</protein>
<dbReference type="PANTHER" id="PTHR33437">
    <property type="entry name" value="OS06G0361200 PROTEIN"/>
    <property type="match status" value="1"/>
</dbReference>
<dbReference type="PANTHER" id="PTHR33437:SF2">
    <property type="entry name" value="OS06G0361200 PROTEIN"/>
    <property type="match status" value="1"/>
</dbReference>
<dbReference type="AlphaFoldDB" id="A0A5A7U6N4"/>
<evidence type="ECO:0000313" key="1">
    <source>
        <dbReference type="EMBL" id="KAA0049826.1"/>
    </source>
</evidence>
<evidence type="ECO:0000313" key="2">
    <source>
        <dbReference type="EMBL" id="TYK08695.1"/>
    </source>
</evidence>
<dbReference type="Proteomes" id="UP000321947">
    <property type="component" value="Unassembled WGS sequence"/>
</dbReference>
<sequence>MLLTSWKQVKLLYSTYRQHDGAYKHKTTKGRAVIDYINRWRALSVNYKDRLTELSTVEMCTQGMLWELLYILQEINPHTFEELATRAYDMELRKVNDPNYCKYHRVISHPLEKCFVLKELIIKLAREKKIELDIDEVAQANHVAIETTSSVPPPTHFYDQRKSLIQVRNFEPIVVQFQQRIVTIDSQNKEEHVKDDGDGWIVVTRQKPNFIQKE</sequence>
<proteinExistence type="predicted"/>
<gene>
    <name evidence="2" type="ORF">E5676_scaffold118G00480</name>
    <name evidence="1" type="ORF">E6C27_scaffold1591G00190</name>
</gene>
<dbReference type="EMBL" id="SSTE01012020">
    <property type="protein sequence ID" value="KAA0049826.1"/>
    <property type="molecule type" value="Genomic_DNA"/>
</dbReference>
<name>A0A5A7U6N4_CUCMM</name>
<accession>A0A5A7U6N4</accession>
<reference evidence="3 4" key="1">
    <citation type="submission" date="2019-08" db="EMBL/GenBank/DDBJ databases">
        <title>Draft genome sequences of two oriental melons (Cucumis melo L. var makuwa).</title>
        <authorList>
            <person name="Kwon S.-Y."/>
        </authorList>
    </citation>
    <scope>NUCLEOTIDE SEQUENCE [LARGE SCALE GENOMIC DNA]</scope>
    <source>
        <strain evidence="4">cv. Chang Bougi</strain>
        <strain evidence="3">cv. SW 3</strain>
        <tissue evidence="1">Leaf</tissue>
    </source>
</reference>
<organism evidence="1 3">
    <name type="scientific">Cucumis melo var. makuwa</name>
    <name type="common">Oriental melon</name>
    <dbReference type="NCBI Taxonomy" id="1194695"/>
    <lineage>
        <taxon>Eukaryota</taxon>
        <taxon>Viridiplantae</taxon>
        <taxon>Streptophyta</taxon>
        <taxon>Embryophyta</taxon>
        <taxon>Tracheophyta</taxon>
        <taxon>Spermatophyta</taxon>
        <taxon>Magnoliopsida</taxon>
        <taxon>eudicotyledons</taxon>
        <taxon>Gunneridae</taxon>
        <taxon>Pentapetalae</taxon>
        <taxon>rosids</taxon>
        <taxon>fabids</taxon>
        <taxon>Cucurbitales</taxon>
        <taxon>Cucurbitaceae</taxon>
        <taxon>Benincaseae</taxon>
        <taxon>Cucumis</taxon>
    </lineage>
</organism>
<comment type="caution">
    <text evidence="1">The sequence shown here is derived from an EMBL/GenBank/DDBJ whole genome shotgun (WGS) entry which is preliminary data.</text>
</comment>
<evidence type="ECO:0000313" key="4">
    <source>
        <dbReference type="Proteomes" id="UP000321947"/>
    </source>
</evidence>